<evidence type="ECO:0000313" key="10">
    <source>
        <dbReference type="Proteomes" id="UP000694890"/>
    </source>
</evidence>
<dbReference type="PANTHER" id="PTHR14356">
    <property type="entry name" value="INTERLEUKIN-15-RELATED"/>
    <property type="match status" value="1"/>
</dbReference>
<feature type="chain" id="PRO_5044709950" description="Interleukin" evidence="9">
    <location>
        <begin position="29"/>
        <end position="153"/>
    </location>
</feature>
<evidence type="ECO:0000256" key="6">
    <source>
        <dbReference type="ARBA" id="ARBA00023157"/>
    </source>
</evidence>
<dbReference type="Pfam" id="PF02372">
    <property type="entry name" value="IL15"/>
    <property type="match status" value="1"/>
</dbReference>
<keyword evidence="6" id="KW-1015">Disulfide bond</keyword>
<evidence type="ECO:0000256" key="4">
    <source>
        <dbReference type="ARBA" id="ARBA00022525"/>
    </source>
</evidence>
<protein>
    <recommendedName>
        <fullName evidence="8">Interleukin</fullName>
    </recommendedName>
</protein>
<evidence type="ECO:0000313" key="11">
    <source>
        <dbReference type="RefSeq" id="XP_050921553.1"/>
    </source>
</evidence>
<dbReference type="InterPro" id="IPR009079">
    <property type="entry name" value="4_helix_cytokine-like_core"/>
</dbReference>
<dbReference type="RefSeq" id="XP_050921553.1">
    <property type="nucleotide sequence ID" value="XM_051065596.1"/>
</dbReference>
<dbReference type="GO" id="GO:0005615">
    <property type="term" value="C:extracellular space"/>
    <property type="evidence" value="ECO:0007669"/>
    <property type="project" value="UniProtKB-KW"/>
</dbReference>
<reference evidence="11 12" key="1">
    <citation type="submission" date="2025-04" db="UniProtKB">
        <authorList>
            <consortium name="RefSeq"/>
        </authorList>
    </citation>
    <scope>IDENTIFICATION</scope>
    <source>
        <tissue evidence="11 12">Brain</tissue>
    </source>
</reference>
<evidence type="ECO:0000256" key="1">
    <source>
        <dbReference type="ARBA" id="ARBA00004613"/>
    </source>
</evidence>
<keyword evidence="5 9" id="KW-0732">Signal</keyword>
<evidence type="ECO:0000256" key="8">
    <source>
        <dbReference type="RuleBase" id="RU003453"/>
    </source>
</evidence>
<keyword evidence="3 8" id="KW-0202">Cytokine</keyword>
<evidence type="ECO:0000313" key="12">
    <source>
        <dbReference type="RefSeq" id="XP_050921554.1"/>
    </source>
</evidence>
<dbReference type="Gene3D" id="1.20.1250.70">
    <property type="entry name" value="Interleukin-15/Interleukin-21"/>
    <property type="match status" value="1"/>
</dbReference>
<comment type="function">
    <text evidence="7">Cytokine with immunoregulatory activity. May promote the transition between innate and adaptive immunity. Induces the production of IgG(1) and IgG(3) in B-cells. Implicated in the generation and maintenance of T follicular helper (Tfh) cells and the formation of germinal-centers. Together with IL6, control the early generation of Tfh cells and are critical for an effective antibody response to acute viral infection. May play a role in proliferation and maturation of natural killer (NK) cells in synergy with IL15. May regulate proliferation of mature B- and T-cells in response to activating stimuli. In synergy with IL15 and IL18 stimulates interferon gamma production in T-cells and NK cells. During T-cell mediated immune response may inhibit dendritic cells (DC) activation and maturation.</text>
</comment>
<accession>A0AAJ8DK33</accession>
<gene>
    <name evidence="11 12 13" type="primary">il15l</name>
</gene>
<evidence type="ECO:0000313" key="13">
    <source>
        <dbReference type="RefSeq" id="XP_050921555.1"/>
    </source>
</evidence>
<evidence type="ECO:0000256" key="9">
    <source>
        <dbReference type="SAM" id="SignalP"/>
    </source>
</evidence>
<dbReference type="InterPro" id="IPR003443">
    <property type="entry name" value="IL-15/IL-21_fam"/>
</dbReference>
<evidence type="ECO:0000256" key="7">
    <source>
        <dbReference type="ARBA" id="ARBA00045924"/>
    </source>
</evidence>
<dbReference type="RefSeq" id="XP_050921555.1">
    <property type="nucleotide sequence ID" value="XM_051065598.1"/>
</dbReference>
<dbReference type="RefSeq" id="XP_050921554.1">
    <property type="nucleotide sequence ID" value="XM_051065597.1"/>
</dbReference>
<proteinExistence type="inferred from homology"/>
<feature type="signal peptide" evidence="9">
    <location>
        <begin position="1"/>
        <end position="28"/>
    </location>
</feature>
<dbReference type="GO" id="GO:0005125">
    <property type="term" value="F:cytokine activity"/>
    <property type="evidence" value="ECO:0007669"/>
    <property type="project" value="UniProtKB-KW"/>
</dbReference>
<dbReference type="PANTHER" id="PTHR14356:SF2">
    <property type="entry name" value="INTERLEUKIN-21"/>
    <property type="match status" value="1"/>
</dbReference>
<name>A0AAJ8DK33_LATCA</name>
<dbReference type="KEGG" id="lcf:127139064"/>
<dbReference type="GO" id="GO:0005126">
    <property type="term" value="F:cytokine receptor binding"/>
    <property type="evidence" value="ECO:0007669"/>
    <property type="project" value="InterPro"/>
</dbReference>
<evidence type="ECO:0000256" key="2">
    <source>
        <dbReference type="ARBA" id="ARBA00006050"/>
    </source>
</evidence>
<comment type="subcellular location">
    <subcellularLocation>
        <location evidence="1">Secreted</location>
    </subcellularLocation>
</comment>
<dbReference type="SUPFAM" id="SSF47266">
    <property type="entry name" value="4-helical cytokines"/>
    <property type="match status" value="1"/>
</dbReference>
<keyword evidence="4" id="KW-0964">Secreted</keyword>
<dbReference type="GeneID" id="127139064"/>
<dbReference type="GO" id="GO:0006955">
    <property type="term" value="P:immune response"/>
    <property type="evidence" value="ECO:0007669"/>
    <property type="project" value="InterPro"/>
</dbReference>
<evidence type="ECO:0000256" key="5">
    <source>
        <dbReference type="ARBA" id="ARBA00022729"/>
    </source>
</evidence>
<dbReference type="CTD" id="494451"/>
<comment type="similarity">
    <text evidence="2 8">Belongs to the IL-15/IL-21 family.</text>
</comment>
<dbReference type="Proteomes" id="UP000694890">
    <property type="component" value="Linkage group LG21"/>
</dbReference>
<sequence length="153" mass="17276">MLTGRPALATVLLCLVCLLALKPQPAAAAAAAIRCTRDIIKWVGELIKKTSDLQWLDCRLYTPTIQDYQQNCPSSTLKCFADEVKVLVKEWETVGVVGFRNLKLNIKLEILASRFNQTESECRQCELLKVQNATVFLEDLRSTLQIINTDFCR</sequence>
<dbReference type="AlphaFoldDB" id="A0AAJ8DK33"/>
<evidence type="ECO:0000256" key="3">
    <source>
        <dbReference type="ARBA" id="ARBA00022514"/>
    </source>
</evidence>
<organism evidence="10 11">
    <name type="scientific">Lates calcarifer</name>
    <name type="common">Barramundi</name>
    <name type="synonym">Holocentrus calcarifer</name>
    <dbReference type="NCBI Taxonomy" id="8187"/>
    <lineage>
        <taxon>Eukaryota</taxon>
        <taxon>Metazoa</taxon>
        <taxon>Chordata</taxon>
        <taxon>Craniata</taxon>
        <taxon>Vertebrata</taxon>
        <taxon>Euteleostomi</taxon>
        <taxon>Actinopterygii</taxon>
        <taxon>Neopterygii</taxon>
        <taxon>Teleostei</taxon>
        <taxon>Neoteleostei</taxon>
        <taxon>Acanthomorphata</taxon>
        <taxon>Carangaria</taxon>
        <taxon>Carangaria incertae sedis</taxon>
        <taxon>Centropomidae</taxon>
        <taxon>Lates</taxon>
    </lineage>
</organism>